<dbReference type="FunFam" id="3.20.20.70:FF:000096">
    <property type="entry name" value="Thiamine-phosphate synthase"/>
    <property type="match status" value="1"/>
</dbReference>
<feature type="binding site" evidence="9">
    <location>
        <position position="70"/>
    </location>
    <ligand>
        <name>4-amino-2-methyl-5-(diphosphooxymethyl)pyrimidine</name>
        <dbReference type="ChEBI" id="CHEBI:57841"/>
    </ligand>
</feature>
<evidence type="ECO:0000256" key="9">
    <source>
        <dbReference type="HAMAP-Rule" id="MF_00097"/>
    </source>
</evidence>
<dbReference type="UniPathway" id="UPA00060">
    <property type="reaction ID" value="UER00141"/>
</dbReference>
<feature type="binding site" evidence="9">
    <location>
        <position position="138"/>
    </location>
    <ligand>
        <name>4-amino-2-methyl-5-(diphosphooxymethyl)pyrimidine</name>
        <dbReference type="ChEBI" id="CHEBI:57841"/>
    </ligand>
</feature>
<dbReference type="NCBIfam" id="TIGR00693">
    <property type="entry name" value="thiE"/>
    <property type="match status" value="1"/>
</dbReference>
<dbReference type="SUPFAM" id="SSF51391">
    <property type="entry name" value="Thiamin phosphate synthase"/>
    <property type="match status" value="1"/>
</dbReference>
<evidence type="ECO:0000256" key="7">
    <source>
        <dbReference type="ARBA" id="ARBA00047851"/>
    </source>
</evidence>
<keyword evidence="3 9" id="KW-0479">Metal-binding</keyword>
<dbReference type="PANTHER" id="PTHR20857">
    <property type="entry name" value="THIAMINE-PHOSPHATE PYROPHOSPHORYLASE"/>
    <property type="match status" value="1"/>
</dbReference>
<comment type="pathway">
    <text evidence="1 9 11">Cofactor biosynthesis; thiamine diphosphate biosynthesis; thiamine phosphate from 4-amino-2-methyl-5-diphosphomethylpyrimidine and 4-methyl-5-(2-phosphoethyl)-thiazole: step 1/1.</text>
</comment>
<protein>
    <recommendedName>
        <fullName evidence="9">Thiamine-phosphate synthase</fullName>
        <shortName evidence="9">TP synthase</shortName>
        <shortName evidence="9">TPS</shortName>
        <ecNumber evidence="9">2.5.1.3</ecNumber>
    </recommendedName>
    <alternativeName>
        <fullName evidence="9">Thiamine-phosphate pyrophosphorylase</fullName>
        <shortName evidence="9">TMP pyrophosphorylase</shortName>
        <shortName evidence="9">TMP-PPase</shortName>
    </alternativeName>
</protein>
<feature type="binding site" evidence="9">
    <location>
        <position position="168"/>
    </location>
    <ligand>
        <name>2-[(2R,5Z)-2-carboxy-4-methylthiazol-5(2H)-ylidene]ethyl phosphate</name>
        <dbReference type="ChEBI" id="CHEBI:62899"/>
    </ligand>
</feature>
<dbReference type="STRING" id="1227484.C471_03163"/>
<dbReference type="GO" id="GO:0009228">
    <property type="term" value="P:thiamine biosynthetic process"/>
    <property type="evidence" value="ECO:0007669"/>
    <property type="project" value="UniProtKB-KW"/>
</dbReference>
<comment type="caution">
    <text evidence="13">The sequence shown here is derived from an EMBL/GenBank/DDBJ whole genome shotgun (WGS) entry which is preliminary data.</text>
</comment>
<evidence type="ECO:0000256" key="8">
    <source>
        <dbReference type="ARBA" id="ARBA00047883"/>
    </source>
</evidence>
<evidence type="ECO:0000256" key="10">
    <source>
        <dbReference type="RuleBase" id="RU003826"/>
    </source>
</evidence>
<keyword evidence="14" id="KW-1185">Reference proteome</keyword>
<dbReference type="OrthoDB" id="85572at2157"/>
<dbReference type="GO" id="GO:0005737">
    <property type="term" value="C:cytoplasm"/>
    <property type="evidence" value="ECO:0007669"/>
    <property type="project" value="TreeGrafter"/>
</dbReference>
<keyword evidence="5 9" id="KW-0784">Thiamine biosynthesis</keyword>
<evidence type="ECO:0000259" key="12">
    <source>
        <dbReference type="Pfam" id="PF02581"/>
    </source>
</evidence>
<evidence type="ECO:0000256" key="11">
    <source>
        <dbReference type="RuleBase" id="RU004253"/>
    </source>
</evidence>
<dbReference type="CDD" id="cd00564">
    <property type="entry name" value="TMP_TenI"/>
    <property type="match status" value="1"/>
</dbReference>
<feature type="binding site" evidence="9">
    <location>
        <position position="109"/>
    </location>
    <ligand>
        <name>4-amino-2-methyl-5-(diphosphooxymethyl)pyrimidine</name>
        <dbReference type="ChEBI" id="CHEBI:57841"/>
    </ligand>
</feature>
<dbReference type="InterPro" id="IPR013785">
    <property type="entry name" value="Aldolase_TIM"/>
</dbReference>
<dbReference type="EC" id="2.5.1.3" evidence="9"/>
<evidence type="ECO:0000256" key="6">
    <source>
        <dbReference type="ARBA" id="ARBA00047334"/>
    </source>
</evidence>
<accession>M0E7S2</accession>
<comment type="cofactor">
    <cofactor evidence="9">
        <name>Mg(2+)</name>
        <dbReference type="ChEBI" id="CHEBI:18420"/>
    </cofactor>
    <text evidence="9">Binds 1 Mg(2+) ion per subunit.</text>
</comment>
<feature type="binding site" evidence="9">
    <location>
        <begin position="135"/>
        <end position="137"/>
    </location>
    <ligand>
        <name>2-[(2R,5Z)-2-carboxy-4-methylthiazol-5(2H)-ylidene]ethyl phosphate</name>
        <dbReference type="ChEBI" id="CHEBI:62899"/>
    </ligand>
</feature>
<name>M0E7S2_9EURY</name>
<comment type="catalytic activity">
    <reaction evidence="7 9 10">
        <text>2-(2-carboxy-4-methylthiazol-5-yl)ethyl phosphate + 4-amino-2-methyl-5-(diphosphooxymethyl)pyrimidine + 2 H(+) = thiamine phosphate + CO2 + diphosphate</text>
        <dbReference type="Rhea" id="RHEA:47848"/>
        <dbReference type="ChEBI" id="CHEBI:15378"/>
        <dbReference type="ChEBI" id="CHEBI:16526"/>
        <dbReference type="ChEBI" id="CHEBI:33019"/>
        <dbReference type="ChEBI" id="CHEBI:37575"/>
        <dbReference type="ChEBI" id="CHEBI:57841"/>
        <dbReference type="ChEBI" id="CHEBI:62890"/>
        <dbReference type="EC" id="2.5.1.3"/>
    </reaction>
</comment>
<dbReference type="AlphaFoldDB" id="M0E7S2"/>
<dbReference type="GO" id="GO:0009229">
    <property type="term" value="P:thiamine diphosphate biosynthetic process"/>
    <property type="evidence" value="ECO:0007669"/>
    <property type="project" value="UniProtKB-UniRule"/>
</dbReference>
<reference evidence="13 14" key="1">
    <citation type="journal article" date="2014" name="PLoS Genet.">
        <title>Phylogenetically driven sequencing of extremely halophilic archaea reveals strategies for static and dynamic osmo-response.</title>
        <authorList>
            <person name="Becker E.A."/>
            <person name="Seitzer P.M."/>
            <person name="Tritt A."/>
            <person name="Larsen D."/>
            <person name="Krusor M."/>
            <person name="Yao A.I."/>
            <person name="Wu D."/>
            <person name="Madern D."/>
            <person name="Eisen J.A."/>
            <person name="Darling A.E."/>
            <person name="Facciotti M.T."/>
        </authorList>
    </citation>
    <scope>NUCLEOTIDE SEQUENCE [LARGE SCALE GENOMIC DNA]</scope>
    <source>
        <strain evidence="13 14">DSM 1137</strain>
    </source>
</reference>
<comment type="function">
    <text evidence="9">Condenses 4-methyl-5-(beta-hydroxyethyl)thiazole monophosphate (THZ-P) and 2-methyl-4-amino-5-hydroxymethyl pyrimidine pyrophosphate (HMP-PP) to form thiamine monophosphate (TMP).</text>
</comment>
<dbReference type="Proteomes" id="UP000011514">
    <property type="component" value="Unassembled WGS sequence"/>
</dbReference>
<feature type="domain" description="Thiamine phosphate synthase/TenI" evidence="12">
    <location>
        <begin position="9"/>
        <end position="191"/>
    </location>
</feature>
<gene>
    <name evidence="9" type="primary">thiE</name>
    <name evidence="13" type="ORF">C471_03163</name>
</gene>
<comment type="catalytic activity">
    <reaction evidence="6 9 10">
        <text>4-methyl-5-(2-phosphooxyethyl)-thiazole + 4-amino-2-methyl-5-(diphosphooxymethyl)pyrimidine + H(+) = thiamine phosphate + diphosphate</text>
        <dbReference type="Rhea" id="RHEA:22328"/>
        <dbReference type="ChEBI" id="CHEBI:15378"/>
        <dbReference type="ChEBI" id="CHEBI:33019"/>
        <dbReference type="ChEBI" id="CHEBI:37575"/>
        <dbReference type="ChEBI" id="CHEBI:57841"/>
        <dbReference type="ChEBI" id="CHEBI:58296"/>
        <dbReference type="EC" id="2.5.1.3"/>
    </reaction>
</comment>
<dbReference type="PATRIC" id="fig|1227484.4.peg.644"/>
<evidence type="ECO:0000313" key="14">
    <source>
        <dbReference type="Proteomes" id="UP000011514"/>
    </source>
</evidence>
<comment type="catalytic activity">
    <reaction evidence="8 9 10">
        <text>2-[(2R,5Z)-2-carboxy-4-methylthiazol-5(2H)-ylidene]ethyl phosphate + 4-amino-2-methyl-5-(diphosphooxymethyl)pyrimidine + 2 H(+) = thiamine phosphate + CO2 + diphosphate</text>
        <dbReference type="Rhea" id="RHEA:47844"/>
        <dbReference type="ChEBI" id="CHEBI:15378"/>
        <dbReference type="ChEBI" id="CHEBI:16526"/>
        <dbReference type="ChEBI" id="CHEBI:33019"/>
        <dbReference type="ChEBI" id="CHEBI:37575"/>
        <dbReference type="ChEBI" id="CHEBI:57841"/>
        <dbReference type="ChEBI" id="CHEBI:62899"/>
        <dbReference type="EC" id="2.5.1.3"/>
    </reaction>
</comment>
<keyword evidence="4 9" id="KW-0460">Magnesium</keyword>
<dbReference type="PANTHER" id="PTHR20857:SF15">
    <property type="entry name" value="THIAMINE-PHOSPHATE SYNTHASE"/>
    <property type="match status" value="1"/>
</dbReference>
<evidence type="ECO:0000256" key="2">
    <source>
        <dbReference type="ARBA" id="ARBA00022679"/>
    </source>
</evidence>
<dbReference type="Gene3D" id="3.20.20.70">
    <property type="entry name" value="Aldolase class I"/>
    <property type="match status" value="1"/>
</dbReference>
<sequence>MNPNEWRAYLVTQESRSAGRETAAIVESALDGGVDVVQLREKGRPARERYELGRRLRELTADAGVPLIVNDRVDLAAAVGADGVHLGQSDLPAAVARERLGDEAIVGVSASTVPEARAAADAGADYLGVGAVYATDTKDVPAETNGLGPDRVADIAGAVDLPVVGIGGIDARNAGAVAAAGAAGVAVVSAITAADDPRAATAEIREVVDDER</sequence>
<evidence type="ECO:0000256" key="4">
    <source>
        <dbReference type="ARBA" id="ARBA00022842"/>
    </source>
</evidence>
<dbReference type="Pfam" id="PF02581">
    <property type="entry name" value="TMP-TENI"/>
    <property type="match status" value="1"/>
</dbReference>
<evidence type="ECO:0000256" key="5">
    <source>
        <dbReference type="ARBA" id="ARBA00022977"/>
    </source>
</evidence>
<evidence type="ECO:0000313" key="13">
    <source>
        <dbReference type="EMBL" id="ELZ42424.1"/>
    </source>
</evidence>
<dbReference type="eggNOG" id="arCOG01089">
    <property type="taxonomic scope" value="Archaea"/>
</dbReference>
<feature type="binding site" evidence="9">
    <location>
        <position position="71"/>
    </location>
    <ligand>
        <name>Mg(2+)</name>
        <dbReference type="ChEBI" id="CHEBI:18420"/>
    </ligand>
</feature>
<evidence type="ECO:0000256" key="1">
    <source>
        <dbReference type="ARBA" id="ARBA00005165"/>
    </source>
</evidence>
<comment type="similarity">
    <text evidence="9 10">Belongs to the thiamine-phosphate synthase family.</text>
</comment>
<feature type="binding site" evidence="9">
    <location>
        <position position="90"/>
    </location>
    <ligand>
        <name>Mg(2+)</name>
        <dbReference type="ChEBI" id="CHEBI:18420"/>
    </ligand>
</feature>
<dbReference type="RefSeq" id="WP_004046543.1">
    <property type="nucleotide sequence ID" value="NZ_AOJE01000011.1"/>
</dbReference>
<dbReference type="HAMAP" id="MF_00097">
    <property type="entry name" value="TMP_synthase"/>
    <property type="match status" value="1"/>
</dbReference>
<dbReference type="InterPro" id="IPR034291">
    <property type="entry name" value="TMP_synthase"/>
</dbReference>
<proteinExistence type="inferred from homology"/>
<keyword evidence="2 9" id="KW-0808">Transferase</keyword>
<dbReference type="GO" id="GO:0004789">
    <property type="term" value="F:thiamine-phosphate diphosphorylase activity"/>
    <property type="evidence" value="ECO:0007669"/>
    <property type="project" value="UniProtKB-UniRule"/>
</dbReference>
<dbReference type="InterPro" id="IPR022998">
    <property type="entry name" value="ThiamineP_synth_TenI"/>
</dbReference>
<feature type="binding site" evidence="9">
    <location>
        <begin position="188"/>
        <end position="189"/>
    </location>
    <ligand>
        <name>2-[(2R,5Z)-2-carboxy-4-methylthiazol-5(2H)-ylidene]ethyl phosphate</name>
        <dbReference type="ChEBI" id="CHEBI:62899"/>
    </ligand>
</feature>
<dbReference type="InterPro" id="IPR036206">
    <property type="entry name" value="ThiamineP_synth_sf"/>
</dbReference>
<feature type="binding site" evidence="9">
    <location>
        <begin position="38"/>
        <end position="42"/>
    </location>
    <ligand>
        <name>4-amino-2-methyl-5-(diphosphooxymethyl)pyrimidine</name>
        <dbReference type="ChEBI" id="CHEBI:57841"/>
    </ligand>
</feature>
<organism evidence="13 14">
    <name type="scientific">Halorubrum saccharovorum DSM 1137</name>
    <dbReference type="NCBI Taxonomy" id="1227484"/>
    <lineage>
        <taxon>Archaea</taxon>
        <taxon>Methanobacteriati</taxon>
        <taxon>Methanobacteriota</taxon>
        <taxon>Stenosarchaea group</taxon>
        <taxon>Halobacteria</taxon>
        <taxon>Halobacteriales</taxon>
        <taxon>Haloferacaceae</taxon>
        <taxon>Halorubrum</taxon>
    </lineage>
</organism>
<dbReference type="GO" id="GO:0000287">
    <property type="term" value="F:magnesium ion binding"/>
    <property type="evidence" value="ECO:0007669"/>
    <property type="project" value="UniProtKB-UniRule"/>
</dbReference>
<evidence type="ECO:0000256" key="3">
    <source>
        <dbReference type="ARBA" id="ARBA00022723"/>
    </source>
</evidence>
<dbReference type="EMBL" id="AOJE01000011">
    <property type="protein sequence ID" value="ELZ42424.1"/>
    <property type="molecule type" value="Genomic_DNA"/>
</dbReference>